<evidence type="ECO:0000259" key="8">
    <source>
        <dbReference type="PROSITE" id="PS50111"/>
    </source>
</evidence>
<dbReference type="PROSITE" id="PS50111">
    <property type="entry name" value="CHEMOTAXIS_TRANSDUC_2"/>
    <property type="match status" value="1"/>
</dbReference>
<dbReference type="InterPro" id="IPR017896">
    <property type="entry name" value="4Fe4S_Fe-S-bd"/>
</dbReference>
<evidence type="ECO:0000259" key="9">
    <source>
        <dbReference type="PROSITE" id="PS51379"/>
    </source>
</evidence>
<dbReference type="HOGENOM" id="CLU_027268_0_0_12"/>
<dbReference type="SUPFAM" id="SSF54862">
    <property type="entry name" value="4Fe-4S ferredoxins"/>
    <property type="match status" value="1"/>
</dbReference>
<dbReference type="InterPro" id="IPR009016">
    <property type="entry name" value="Fe_hydrogenase"/>
</dbReference>
<dbReference type="KEGG" id="tbe:Trebr_0258"/>
<evidence type="ECO:0000256" key="2">
    <source>
        <dbReference type="ARBA" id="ARBA00022500"/>
    </source>
</evidence>
<dbReference type="PANTHER" id="PTHR43531">
    <property type="entry name" value="PROTEIN ICFG"/>
    <property type="match status" value="1"/>
</dbReference>
<feature type="domain" description="4Fe-4S ferredoxin-type" evidence="9">
    <location>
        <begin position="37"/>
        <end position="67"/>
    </location>
</feature>
<dbReference type="STRING" id="906968.Trebr_0258"/>
<dbReference type="EMBL" id="CP002696">
    <property type="protein sequence ID" value="AEE15707.1"/>
    <property type="molecule type" value="Genomic_DNA"/>
</dbReference>
<feature type="domain" description="4Fe-4S ferredoxin-type" evidence="9">
    <location>
        <begin position="7"/>
        <end position="36"/>
    </location>
</feature>
<dbReference type="GO" id="GO:0005886">
    <property type="term" value="C:plasma membrane"/>
    <property type="evidence" value="ECO:0007669"/>
    <property type="project" value="TreeGrafter"/>
</dbReference>
<dbReference type="Pfam" id="PF13237">
    <property type="entry name" value="Fer4_10"/>
    <property type="match status" value="1"/>
</dbReference>
<dbReference type="GO" id="GO:0051539">
    <property type="term" value="F:4 iron, 4 sulfur cluster binding"/>
    <property type="evidence" value="ECO:0007669"/>
    <property type="project" value="UniProtKB-KW"/>
</dbReference>
<proteinExistence type="inferred from homology"/>
<keyword evidence="1" id="KW-0004">4Fe-4S</keyword>
<evidence type="ECO:0000313" key="12">
    <source>
        <dbReference type="Proteomes" id="UP000006546"/>
    </source>
</evidence>
<gene>
    <name evidence="11" type="ordered locus">Trebr_0258</name>
</gene>
<dbReference type="InterPro" id="IPR007202">
    <property type="entry name" value="4Fe-4S_dom"/>
</dbReference>
<evidence type="ECO:0000256" key="4">
    <source>
        <dbReference type="ARBA" id="ARBA00023004"/>
    </source>
</evidence>
<evidence type="ECO:0000256" key="7">
    <source>
        <dbReference type="PROSITE-ProRule" id="PRU00284"/>
    </source>
</evidence>
<dbReference type="InterPro" id="IPR004089">
    <property type="entry name" value="MCPsignal_dom"/>
</dbReference>
<dbReference type="eggNOG" id="COG2768">
    <property type="taxonomic scope" value="Bacteria"/>
</dbReference>
<evidence type="ECO:0000259" key="10">
    <source>
        <dbReference type="PROSITE" id="PS51656"/>
    </source>
</evidence>
<dbReference type="SUPFAM" id="SSF58104">
    <property type="entry name" value="Methyl-accepting chemotaxis protein (MCP) signaling domain"/>
    <property type="match status" value="1"/>
</dbReference>
<dbReference type="Pfam" id="PF00015">
    <property type="entry name" value="MCPsignal"/>
    <property type="match status" value="1"/>
</dbReference>
<dbReference type="PANTHER" id="PTHR43531:SF11">
    <property type="entry name" value="METHYL-ACCEPTING CHEMOTAXIS PROTEIN 3"/>
    <property type="match status" value="1"/>
</dbReference>
<dbReference type="Proteomes" id="UP000006546">
    <property type="component" value="Chromosome"/>
</dbReference>
<dbReference type="eggNOG" id="COG4624">
    <property type="taxonomic scope" value="Bacteria"/>
</dbReference>
<reference evidence="12" key="1">
    <citation type="submission" date="2011-04" db="EMBL/GenBank/DDBJ databases">
        <title>The complete genome of Treponema brennaborense DSM 12168.</title>
        <authorList>
            <person name="Lucas S."/>
            <person name="Han J."/>
            <person name="Lapidus A."/>
            <person name="Bruce D."/>
            <person name="Goodwin L."/>
            <person name="Pitluck S."/>
            <person name="Peters L."/>
            <person name="Kyrpides N."/>
            <person name="Mavromatis K."/>
            <person name="Ivanova N."/>
            <person name="Mikhailova N."/>
            <person name="Pagani I."/>
            <person name="Teshima H."/>
            <person name="Detter J.C."/>
            <person name="Tapia R."/>
            <person name="Han C."/>
            <person name="Land M."/>
            <person name="Hauser L."/>
            <person name="Markowitz V."/>
            <person name="Cheng J.-F."/>
            <person name="Hugenholtz P."/>
            <person name="Woyke T."/>
            <person name="Wu D."/>
            <person name="Gronow S."/>
            <person name="Wellnitz S."/>
            <person name="Brambilla E."/>
            <person name="Klenk H.-P."/>
            <person name="Eisen J.A."/>
        </authorList>
    </citation>
    <scope>NUCLEOTIDE SEQUENCE [LARGE SCALE GENOMIC DNA]</scope>
    <source>
        <strain evidence="12">DSM 12168 / CIP 105900 / DD5/3</strain>
    </source>
</reference>
<name>F4LME5_TREBD</name>
<accession>F4LME5</accession>
<evidence type="ECO:0000256" key="5">
    <source>
        <dbReference type="ARBA" id="ARBA00023014"/>
    </source>
</evidence>
<dbReference type="SUPFAM" id="SSF53920">
    <property type="entry name" value="Fe-only hydrogenase"/>
    <property type="match status" value="1"/>
</dbReference>
<dbReference type="AlphaFoldDB" id="F4LME5"/>
<keyword evidence="5" id="KW-0411">Iron-sulfur</keyword>
<evidence type="ECO:0000256" key="1">
    <source>
        <dbReference type="ARBA" id="ARBA00022485"/>
    </source>
</evidence>
<dbReference type="Gene3D" id="1.10.15.40">
    <property type="entry name" value="Electron transport complex subunit B, putative Fe-S cluster"/>
    <property type="match status" value="1"/>
</dbReference>
<feature type="domain" description="4Fe-4S" evidence="10">
    <location>
        <begin position="383"/>
        <end position="444"/>
    </location>
</feature>
<dbReference type="GO" id="GO:0007165">
    <property type="term" value="P:signal transduction"/>
    <property type="evidence" value="ECO:0007669"/>
    <property type="project" value="UniProtKB-KW"/>
</dbReference>
<dbReference type="PROSITE" id="PS51656">
    <property type="entry name" value="4FE4S"/>
    <property type="match status" value="1"/>
</dbReference>
<sequence>MSTSVKPVIRVDKSKCVNCHRCITVCPAKMCNDGSGNYVGVNTDLCIGCGECIEACSHGARVGLDDADDFFRAVKNGEPVVAVVSPAVAASFNGEYLRLNGWLKSVGVKAVFDVSFGAELAVQSYAEYMRRQDPKLVIAQTCPVLVSFIEIYRPELIPYLAPVDSPVLHTMKWIRQFKPEYASAKIAAITPCYAARLEFDETGTGDFNVTIKSLESYIESHGIDLSSFPETEFETPPAERAVTFSTPGGLTRTAERVMPGISGITRRIEGQPQIFTYLAHLSKAIKSGDAPVFKLVDCLNCEMGCNAGPATSNSTCNRDKVEGYIERRAVKAALKAGKRRKPITSAKMNKSLEKYRKPGLYDRTYVDRSDKFAESFHIPTDAELKNMYRAMRKETKNDMLNCGSCGYKSCEQMAVALANKLNRPENCRHYMTCMIGELHENHQMEISGTVSLVVGSASEKLDRTSECVQHLAEMVSSMASCVSQSSAAIEQMVANISSISSVLDKNAKAVERLAAASQRGRESLDGVVRMISEIKAGSNGLAETNGIIRNISSQTGLLSMNAAIEAAHAGSAGRGFAVVADEIRKLAENSGTQAKKISKVLKNIKNLIDTTAAASGEAQSGFEQVVDLSSGVRDQELIIRNAVSEQAGGGSELLAALHQMNDLMQGVKENTEQLQAISETVIREIKSLAG</sequence>
<keyword evidence="2" id="KW-0145">Chemotaxis</keyword>
<dbReference type="InterPro" id="IPR004108">
    <property type="entry name" value="Fe_hydrogenase_lsu_C"/>
</dbReference>
<dbReference type="Gene3D" id="3.40.50.1780">
    <property type="match status" value="1"/>
</dbReference>
<dbReference type="GO" id="GO:0004888">
    <property type="term" value="F:transmembrane signaling receptor activity"/>
    <property type="evidence" value="ECO:0007669"/>
    <property type="project" value="TreeGrafter"/>
</dbReference>
<evidence type="ECO:0000256" key="6">
    <source>
        <dbReference type="ARBA" id="ARBA00029447"/>
    </source>
</evidence>
<dbReference type="Pfam" id="PF02906">
    <property type="entry name" value="Fe_hyd_lg_C"/>
    <property type="match status" value="1"/>
</dbReference>
<dbReference type="Gene3D" id="3.30.70.20">
    <property type="match status" value="1"/>
</dbReference>
<organism evidence="11 12">
    <name type="scientific">Treponema brennaborense (strain DSM 12168 / CIP 105900 / DD5/3)</name>
    <dbReference type="NCBI Taxonomy" id="906968"/>
    <lineage>
        <taxon>Bacteria</taxon>
        <taxon>Pseudomonadati</taxon>
        <taxon>Spirochaetota</taxon>
        <taxon>Spirochaetia</taxon>
        <taxon>Spirochaetales</taxon>
        <taxon>Treponemataceae</taxon>
        <taxon>Treponema</taxon>
    </lineage>
</organism>
<keyword evidence="12" id="KW-1185">Reference proteome</keyword>
<keyword evidence="7" id="KW-0807">Transducer</keyword>
<feature type="domain" description="Methyl-accepting transducer" evidence="8">
    <location>
        <begin position="453"/>
        <end position="675"/>
    </location>
</feature>
<dbReference type="GO" id="GO:0006935">
    <property type="term" value="P:chemotaxis"/>
    <property type="evidence" value="ECO:0007669"/>
    <property type="project" value="UniProtKB-KW"/>
</dbReference>
<dbReference type="PROSITE" id="PS51379">
    <property type="entry name" value="4FE4S_FER_2"/>
    <property type="match status" value="2"/>
</dbReference>
<keyword evidence="4" id="KW-0408">Iron</keyword>
<dbReference type="InterPro" id="IPR017900">
    <property type="entry name" value="4Fe4S_Fe_S_CS"/>
</dbReference>
<dbReference type="SMART" id="SM00283">
    <property type="entry name" value="MA"/>
    <property type="match status" value="1"/>
</dbReference>
<dbReference type="InterPro" id="IPR051310">
    <property type="entry name" value="MCP_chemotaxis"/>
</dbReference>
<protein>
    <submittedName>
        <fullName evidence="11">Methyl-accepting chemotaxis sensory transducer</fullName>
    </submittedName>
</protein>
<dbReference type="OrthoDB" id="9798098at2"/>
<evidence type="ECO:0000313" key="11">
    <source>
        <dbReference type="EMBL" id="AEE15707.1"/>
    </source>
</evidence>
<dbReference type="GO" id="GO:0046872">
    <property type="term" value="F:metal ion binding"/>
    <property type="evidence" value="ECO:0007669"/>
    <property type="project" value="UniProtKB-KW"/>
</dbReference>
<dbReference type="PROSITE" id="PS00198">
    <property type="entry name" value="4FE4S_FER_1"/>
    <property type="match status" value="1"/>
</dbReference>
<dbReference type="eggNOG" id="COG0840">
    <property type="taxonomic scope" value="Bacteria"/>
</dbReference>
<dbReference type="Pfam" id="PF04060">
    <property type="entry name" value="FeS"/>
    <property type="match status" value="1"/>
</dbReference>
<comment type="similarity">
    <text evidence="6">Belongs to the methyl-accepting chemotaxis (MCP) protein family.</text>
</comment>
<evidence type="ECO:0000256" key="3">
    <source>
        <dbReference type="ARBA" id="ARBA00022723"/>
    </source>
</evidence>
<keyword evidence="3" id="KW-0479">Metal-binding</keyword>
<dbReference type="RefSeq" id="WP_013757426.1">
    <property type="nucleotide sequence ID" value="NC_015500.1"/>
</dbReference>
<dbReference type="Gene3D" id="1.10.287.950">
    <property type="entry name" value="Methyl-accepting chemotaxis protein"/>
    <property type="match status" value="1"/>
</dbReference>